<dbReference type="RefSeq" id="WP_116849027.1">
    <property type="nucleotide sequence ID" value="NZ_QTJU01000009.1"/>
</dbReference>
<dbReference type="InterPro" id="IPR057326">
    <property type="entry name" value="KR_dom"/>
</dbReference>
<keyword evidence="4" id="KW-1185">Reference proteome</keyword>
<dbReference type="AlphaFoldDB" id="A0A3E1NF99"/>
<comment type="caution">
    <text evidence="3">The sequence shown here is derived from an EMBL/GenBank/DDBJ whole genome shotgun (WGS) entry which is preliminary data.</text>
</comment>
<protein>
    <submittedName>
        <fullName evidence="3">SDR family NAD(P)-dependent oxidoreductase</fullName>
    </submittedName>
</protein>
<evidence type="ECO:0000313" key="4">
    <source>
        <dbReference type="Proteomes" id="UP000261284"/>
    </source>
</evidence>
<dbReference type="PANTHER" id="PTHR43975">
    <property type="entry name" value="ZGC:101858"/>
    <property type="match status" value="1"/>
</dbReference>
<name>A0A3E1NF99_9BACT</name>
<dbReference type="EMBL" id="QTJU01000009">
    <property type="protein sequence ID" value="RFM26474.1"/>
    <property type="molecule type" value="Genomic_DNA"/>
</dbReference>
<dbReference type="CDD" id="cd05233">
    <property type="entry name" value="SDR_c"/>
    <property type="match status" value="1"/>
</dbReference>
<proteinExistence type="inferred from homology"/>
<feature type="domain" description="Ketoreductase" evidence="2">
    <location>
        <begin position="7"/>
        <end position="186"/>
    </location>
</feature>
<evidence type="ECO:0000256" key="1">
    <source>
        <dbReference type="ARBA" id="ARBA00006484"/>
    </source>
</evidence>
<dbReference type="PROSITE" id="PS00061">
    <property type="entry name" value="ADH_SHORT"/>
    <property type="match status" value="1"/>
</dbReference>
<dbReference type="SUPFAM" id="SSF51735">
    <property type="entry name" value="NAD(P)-binding Rossmann-fold domains"/>
    <property type="match status" value="1"/>
</dbReference>
<reference evidence="3 4" key="1">
    <citation type="submission" date="2018-08" db="EMBL/GenBank/DDBJ databases">
        <title>Chitinophagaceae sp. K23C18032701, a novel bacterium isolated from forest soil.</title>
        <authorList>
            <person name="Wang C."/>
        </authorList>
    </citation>
    <scope>NUCLEOTIDE SEQUENCE [LARGE SCALE GENOMIC DNA]</scope>
    <source>
        <strain evidence="3 4">K23C18032701</strain>
    </source>
</reference>
<evidence type="ECO:0000259" key="2">
    <source>
        <dbReference type="SMART" id="SM00822"/>
    </source>
</evidence>
<dbReference type="Pfam" id="PF13561">
    <property type="entry name" value="adh_short_C2"/>
    <property type="match status" value="1"/>
</dbReference>
<comment type="similarity">
    <text evidence="1">Belongs to the short-chain dehydrogenases/reductases (SDR) family.</text>
</comment>
<accession>A0A3E1NF99</accession>
<dbReference type="OrthoDB" id="9803333at2"/>
<dbReference type="PRINTS" id="PR00080">
    <property type="entry name" value="SDRFAMILY"/>
</dbReference>
<dbReference type="InterPro" id="IPR036291">
    <property type="entry name" value="NAD(P)-bd_dom_sf"/>
</dbReference>
<dbReference type="PANTHER" id="PTHR43975:SF2">
    <property type="entry name" value="EG:BACR7A4.14 PROTEIN-RELATED"/>
    <property type="match status" value="1"/>
</dbReference>
<dbReference type="Proteomes" id="UP000261284">
    <property type="component" value="Unassembled WGS sequence"/>
</dbReference>
<dbReference type="FunFam" id="3.40.50.720:FF:000084">
    <property type="entry name" value="Short-chain dehydrogenase reductase"/>
    <property type="match status" value="1"/>
</dbReference>
<organism evidence="3 4">
    <name type="scientific">Deminuibacter soli</name>
    <dbReference type="NCBI Taxonomy" id="2291815"/>
    <lineage>
        <taxon>Bacteria</taxon>
        <taxon>Pseudomonadati</taxon>
        <taxon>Bacteroidota</taxon>
        <taxon>Chitinophagia</taxon>
        <taxon>Chitinophagales</taxon>
        <taxon>Chitinophagaceae</taxon>
        <taxon>Deminuibacter</taxon>
    </lineage>
</organism>
<dbReference type="InterPro" id="IPR020904">
    <property type="entry name" value="Sc_DH/Rdtase_CS"/>
</dbReference>
<gene>
    <name evidence="3" type="ORF">DXN05_19810</name>
</gene>
<dbReference type="SMART" id="SM00822">
    <property type="entry name" value="PKS_KR"/>
    <property type="match status" value="1"/>
</dbReference>
<evidence type="ECO:0000313" key="3">
    <source>
        <dbReference type="EMBL" id="RFM26474.1"/>
    </source>
</evidence>
<dbReference type="InterPro" id="IPR002347">
    <property type="entry name" value="SDR_fam"/>
</dbReference>
<sequence>MNTFQNKVAVITGGNSGIGYATAADFIAKGAQVVITGRNEASVKEAAEKLGVAATGIVSDQGKLGSIDALVSEVKAKFGKIDVLFLNAGVAAFSPVASATEEHYDAIMDLNVKGVYFTAQKFLPILNDGGSVIFNTSVNASLAMANSSVYAASKAAVLAINKVLAFELASRRIRVNAVSPGPIATPLYGKLGLSQQEVDGFGSALGQKILVGRFGQAEEIAKTVTFLASADGGFINGTEITADGGLTVNGVL</sequence>
<dbReference type="PRINTS" id="PR00081">
    <property type="entry name" value="GDHRDH"/>
</dbReference>
<dbReference type="Gene3D" id="3.40.50.720">
    <property type="entry name" value="NAD(P)-binding Rossmann-like Domain"/>
    <property type="match status" value="1"/>
</dbReference>